<name>A0ABS8C209_9ALTE</name>
<dbReference type="EMBL" id="JAEINI020000003">
    <property type="protein sequence ID" value="MCB5226344.1"/>
    <property type="molecule type" value="Genomic_DNA"/>
</dbReference>
<organism evidence="3 4">
    <name type="scientific">Alishewanella maricola</name>
    <dbReference type="NCBI Taxonomy" id="2795740"/>
    <lineage>
        <taxon>Bacteria</taxon>
        <taxon>Pseudomonadati</taxon>
        <taxon>Pseudomonadota</taxon>
        <taxon>Gammaproteobacteria</taxon>
        <taxon>Alteromonadales</taxon>
        <taxon>Alteromonadaceae</taxon>
        <taxon>Alishewanella</taxon>
    </lineage>
</organism>
<accession>A0ABS8C209</accession>
<dbReference type="PANTHER" id="PTHR43135">
    <property type="entry name" value="ALPHA-D-RIBOSE 1-METHYLPHOSPHONATE 5-TRIPHOSPHATE DIPHOSPHATASE"/>
    <property type="match status" value="1"/>
</dbReference>
<dbReference type="PANTHER" id="PTHR43135:SF3">
    <property type="entry name" value="ALPHA-D-RIBOSE 1-METHYLPHOSPHONATE 5-TRIPHOSPHATE DIPHOSPHATASE"/>
    <property type="match status" value="1"/>
</dbReference>
<reference evidence="3 4" key="1">
    <citation type="submission" date="2021-10" db="EMBL/GenBank/DDBJ databases">
        <title>Alishewanella koreense sp. nov. isolated from seawater of southwestern coast in South Korea and the proposal for the reclassification of Rheinheimera perlucida and Rheinheimera tuosuensis as Arsukibacterium perlucida and Arsukibacterium tuosuensis.</title>
        <authorList>
            <person name="Kim K.H."/>
            <person name="Ruan W."/>
            <person name="Kim K.R."/>
            <person name="Baek J.H."/>
            <person name="Jeon C.O."/>
        </authorList>
    </citation>
    <scope>NUCLEOTIDE SEQUENCE [LARGE SCALE GENOMIC DNA]</scope>
    <source>
        <strain evidence="3 4">16-MA</strain>
    </source>
</reference>
<feature type="domain" description="Amidohydrolase-related" evidence="2">
    <location>
        <begin position="73"/>
        <end position="457"/>
    </location>
</feature>
<evidence type="ECO:0000259" key="2">
    <source>
        <dbReference type="Pfam" id="PF01979"/>
    </source>
</evidence>
<gene>
    <name evidence="3" type="ORF">JAO78_005910</name>
</gene>
<protein>
    <submittedName>
        <fullName evidence="3">Amidohydrolase family protein</fullName>
    </submittedName>
</protein>
<dbReference type="InterPro" id="IPR006680">
    <property type="entry name" value="Amidohydro-rel"/>
</dbReference>
<feature type="chain" id="PRO_5046194815" evidence="1">
    <location>
        <begin position="22"/>
        <end position="484"/>
    </location>
</feature>
<dbReference type="Gene3D" id="3.20.20.140">
    <property type="entry name" value="Metal-dependent hydrolases"/>
    <property type="match status" value="2"/>
</dbReference>
<sequence>MRKDIIKPLLFSALLSQSVLAETVLYHNATVIEPATQQQTRDAWLLVADGRIVQTGQGALPNAVTQIDLQQQYVLPGLVDAHLHMTAGPHRVEMRNGQPVLAVTGTPELTQYHALTTLAAGVTTIFNPAGEAAANAHYVAKQQHGAWLGPRMLYAGEVFEPTPIIGGSVYPSTEASWQTEIARQQALGVNFIKLYQGLTRAELAQGIKLAKAAGLKTIAHLDGVSWQYAADLGIDALTHALPTSAELLAEPARTEYLALRKNPYDTRYVYQWFEYVDFDSPALQRLFRTLAEKQIRVDLTATFNELLYHFADSNQLYPEQALSVLHPDVRQSWRANMGMLVYNWTEQDFAAAQQQLPKVLELIRRLYEAGVPLLLGTDAVSSGPFLLREMQLHQQAGLTSWQVLQLTTSDAARHLGLGQEIGQLSAGYAADFIVLADNPLQDLSALQRIQSVVQGGKLHTVASLQNAANPFLPTAGIAANTTTK</sequence>
<dbReference type="InterPro" id="IPR051781">
    <property type="entry name" value="Metallo-dep_Hydrolase"/>
</dbReference>
<evidence type="ECO:0000256" key="1">
    <source>
        <dbReference type="SAM" id="SignalP"/>
    </source>
</evidence>
<dbReference type="Pfam" id="PF01979">
    <property type="entry name" value="Amidohydro_1"/>
    <property type="match status" value="1"/>
</dbReference>
<dbReference type="Gene3D" id="2.30.40.10">
    <property type="entry name" value="Urease, subunit C, domain 1"/>
    <property type="match status" value="2"/>
</dbReference>
<dbReference type="Proteomes" id="UP000633814">
    <property type="component" value="Unassembled WGS sequence"/>
</dbReference>
<comment type="caution">
    <text evidence="3">The sequence shown here is derived from an EMBL/GenBank/DDBJ whole genome shotgun (WGS) entry which is preliminary data.</text>
</comment>
<evidence type="ECO:0000313" key="4">
    <source>
        <dbReference type="Proteomes" id="UP000633814"/>
    </source>
</evidence>
<dbReference type="RefSeq" id="WP_226750439.1">
    <property type="nucleotide sequence ID" value="NZ_JAEINI020000003.1"/>
</dbReference>
<evidence type="ECO:0000313" key="3">
    <source>
        <dbReference type="EMBL" id="MCB5226344.1"/>
    </source>
</evidence>
<dbReference type="SUPFAM" id="SSF51556">
    <property type="entry name" value="Metallo-dependent hydrolases"/>
    <property type="match status" value="1"/>
</dbReference>
<dbReference type="InterPro" id="IPR032466">
    <property type="entry name" value="Metal_Hydrolase"/>
</dbReference>
<dbReference type="InterPro" id="IPR011059">
    <property type="entry name" value="Metal-dep_hydrolase_composite"/>
</dbReference>
<feature type="signal peptide" evidence="1">
    <location>
        <begin position="1"/>
        <end position="21"/>
    </location>
</feature>
<dbReference type="SUPFAM" id="SSF51338">
    <property type="entry name" value="Composite domain of metallo-dependent hydrolases"/>
    <property type="match status" value="1"/>
</dbReference>
<keyword evidence="4" id="KW-1185">Reference proteome</keyword>
<keyword evidence="1" id="KW-0732">Signal</keyword>
<proteinExistence type="predicted"/>